<feature type="domain" description="MrfA-like Zn-binding" evidence="1">
    <location>
        <begin position="455"/>
        <end position="555"/>
    </location>
</feature>
<accession>A0A6N9TKC3</accession>
<evidence type="ECO:0000259" key="1">
    <source>
        <dbReference type="Pfam" id="PF09369"/>
    </source>
</evidence>
<sequence length="600" mass="66366">MSTIGDIRPSQIITTFGPGSIVDLRTLSVIIAGLDYWNPLDEELIDEPRLLRALGKHAFYRPASRVDHRGRPVGGVPTIIFPAWLVCPRCGRLAPWQEFVWEQKRQRFLCKETRCPGKGNAVAFPSRFIVACANGHLDDFPWLTCVHGGQAQDCQGPLKLVDRGLSGSISDLLVVCEGCGARRPMGHAFGEQRAAAIGPCTARRPWLGTDDVDPDGCDAEPRPLLRGASNAWFPVLRSALSIPPWVNPVQEAVGKYERHMIRLDSLEKVEMFLELGNYPELERFTAEEIWSALQERRNRTLRTVTDLLWEEWLAFRQPSAGTGKTEFETRQVDLPPGLEPWLARVVQATRLREVRAILGFTRIDALGEPGDDSAAEIKIAPLSRRPMDWLPAVETKGEGIFIEFHEDALRTWENRDDVKTLSGNLSRIYALWRKERGLPDAAFPGIRYVLLHSIAHMLIRQLSLDCGYSASSIRERIYCSSNPDKPMAGILLYTAVADSEGSLGGLVELGEPDRFGPLMRAALRGATVCSSDPLCAEHRAEEHGILNGAACHACLMVSETSCERGNRLLDRNLVVPTFAGSSLAFFPESLCGSPDGGPDS</sequence>
<dbReference type="EMBL" id="JAAGRR010000008">
    <property type="protein sequence ID" value="NDY41549.1"/>
    <property type="molecule type" value="Genomic_DNA"/>
</dbReference>
<organism evidence="2 3">
    <name type="scientific">Dissulfurirhabdus thermomarina</name>
    <dbReference type="NCBI Taxonomy" id="1765737"/>
    <lineage>
        <taxon>Bacteria</taxon>
        <taxon>Deltaproteobacteria</taxon>
        <taxon>Dissulfurirhabdaceae</taxon>
        <taxon>Dissulfurirhabdus</taxon>
    </lineage>
</organism>
<dbReference type="AlphaFoldDB" id="A0A6N9TKC3"/>
<reference evidence="2 3" key="1">
    <citation type="submission" date="2020-02" db="EMBL/GenBank/DDBJ databases">
        <title>Comparative genomics of sulfur disproportionating microorganisms.</title>
        <authorList>
            <person name="Ward L.M."/>
            <person name="Bertran E."/>
            <person name="Johnston D.T."/>
        </authorList>
    </citation>
    <scope>NUCLEOTIDE SEQUENCE [LARGE SCALE GENOMIC DNA]</scope>
    <source>
        <strain evidence="2 3">DSM 100025</strain>
    </source>
</reference>
<name>A0A6N9TKC3_DISTH</name>
<dbReference type="Proteomes" id="UP000469346">
    <property type="component" value="Unassembled WGS sequence"/>
</dbReference>
<dbReference type="RefSeq" id="WP_220096252.1">
    <property type="nucleotide sequence ID" value="NZ_JAAGRR010000008.1"/>
</dbReference>
<gene>
    <name evidence="2" type="ORF">G3N55_01615</name>
</gene>
<evidence type="ECO:0000313" key="3">
    <source>
        <dbReference type="Proteomes" id="UP000469346"/>
    </source>
</evidence>
<dbReference type="InterPro" id="IPR018973">
    <property type="entry name" value="MZB"/>
</dbReference>
<comment type="caution">
    <text evidence="2">The sequence shown here is derived from an EMBL/GenBank/DDBJ whole genome shotgun (WGS) entry which is preliminary data.</text>
</comment>
<proteinExistence type="predicted"/>
<dbReference type="Pfam" id="PF09369">
    <property type="entry name" value="MZB"/>
    <property type="match status" value="1"/>
</dbReference>
<keyword evidence="3" id="KW-1185">Reference proteome</keyword>
<protein>
    <submittedName>
        <fullName evidence="2">DUF1998 domain-containing protein</fullName>
    </submittedName>
</protein>
<dbReference type="InterPro" id="IPR047721">
    <property type="entry name" value="DrmB"/>
</dbReference>
<evidence type="ECO:0000313" key="2">
    <source>
        <dbReference type="EMBL" id="NDY41549.1"/>
    </source>
</evidence>
<dbReference type="NCBIfam" id="NF038324">
    <property type="entry name" value="DrmB_fam"/>
    <property type="match status" value="1"/>
</dbReference>